<dbReference type="PANTHER" id="PTHR33778:SF1">
    <property type="entry name" value="MAGNESIUM TRANSPORTER YHID-RELATED"/>
    <property type="match status" value="1"/>
</dbReference>
<accession>E0RYT5</accession>
<dbReference type="Proteomes" id="UP000001299">
    <property type="component" value="Chromosome 1"/>
</dbReference>
<dbReference type="RefSeq" id="WP_013281434.1">
    <property type="nucleotide sequence ID" value="NC_014387.1"/>
</dbReference>
<reference evidence="9 10" key="1">
    <citation type="journal article" date="2010" name="PLoS ONE">
        <title>The glycobiome of the rumen bacterium Butyrivibrio proteoclasticus B316(T) highlights adaptation to a polysaccharide-rich environment.</title>
        <authorList>
            <person name="Kelly W.J."/>
            <person name="Leahy S.C."/>
            <person name="Altermann E."/>
            <person name="Yeoman C.J."/>
            <person name="Dunne J.C."/>
            <person name="Kong Z."/>
            <person name="Pacheco D.M."/>
            <person name="Li D."/>
            <person name="Noel S.J."/>
            <person name="Moon C.D."/>
            <person name="Cookson A.L."/>
            <person name="Attwood G.T."/>
        </authorList>
    </citation>
    <scope>NUCLEOTIDE SEQUENCE [LARGE SCALE GENOMIC DNA]</scope>
    <source>
        <strain evidence="10">ATCC 51982 / DSM 14932 / B316</strain>
    </source>
</reference>
<evidence type="ECO:0000256" key="1">
    <source>
        <dbReference type="ARBA" id="ARBA00004651"/>
    </source>
</evidence>
<evidence type="ECO:0000256" key="6">
    <source>
        <dbReference type="ARBA" id="ARBA00023136"/>
    </source>
</evidence>
<feature type="transmembrane region" description="Helical" evidence="7">
    <location>
        <begin position="16"/>
        <end position="35"/>
    </location>
</feature>
<keyword evidence="10" id="KW-1185">Reference proteome</keyword>
<dbReference type="GO" id="GO:0005886">
    <property type="term" value="C:plasma membrane"/>
    <property type="evidence" value="ECO:0007669"/>
    <property type="project" value="UniProtKB-SubCell"/>
</dbReference>
<sequence length="232" mass="24808">MGTQTLIEFLEGPADLAVAIRLILATLFGSLIGWERVVKRHSAGIKTFALVSLGSAVATSLNIYLANLPGLNADVSRIPAGVVSGIGFLGAGTILVTGRQQIKGLTTAASLWVASCMGMAIGGGYLVVGIICFVLVMIANVVLVNLSKVVEDYSKYVSLYVEVNKGGGVKKLTKWIGDKGYKVSSLTKSKEKTIQSSDTAIIIDIDFDKKHSHRMLINELNELDFISYVEEI</sequence>
<feature type="transmembrane region" description="Helical" evidence="7">
    <location>
        <begin position="47"/>
        <end position="66"/>
    </location>
</feature>
<keyword evidence="4 7" id="KW-0812">Transmembrane</keyword>
<keyword evidence="3" id="KW-1003">Cell membrane</keyword>
<dbReference type="PANTHER" id="PTHR33778">
    <property type="entry name" value="PROTEIN MGTC"/>
    <property type="match status" value="1"/>
</dbReference>
<dbReference type="STRING" id="515622.bpr_I2046"/>
<dbReference type="InterPro" id="IPR049177">
    <property type="entry name" value="MgtC_SapB_SrpB_YhiD_N"/>
</dbReference>
<evidence type="ECO:0000313" key="9">
    <source>
        <dbReference type="EMBL" id="ADL34780.1"/>
    </source>
</evidence>
<organism evidence="9 10">
    <name type="scientific">Butyrivibrio proteoclasticus (strain ATCC 51982 / DSM 14932 / B316)</name>
    <name type="common">Clostridium proteoclasticum</name>
    <dbReference type="NCBI Taxonomy" id="515622"/>
    <lineage>
        <taxon>Bacteria</taxon>
        <taxon>Bacillati</taxon>
        <taxon>Bacillota</taxon>
        <taxon>Clostridia</taxon>
        <taxon>Lachnospirales</taxon>
        <taxon>Lachnospiraceae</taxon>
        <taxon>Butyrivibrio</taxon>
    </lineage>
</organism>
<dbReference type="InterPro" id="IPR003416">
    <property type="entry name" value="MgtC/SapB/SrpB/YhiD_fam"/>
</dbReference>
<evidence type="ECO:0000256" key="2">
    <source>
        <dbReference type="ARBA" id="ARBA00009298"/>
    </source>
</evidence>
<dbReference type="HOGENOM" id="CLU_079292_0_2_9"/>
<evidence type="ECO:0000256" key="3">
    <source>
        <dbReference type="ARBA" id="ARBA00022475"/>
    </source>
</evidence>
<dbReference type="Pfam" id="PF02308">
    <property type="entry name" value="MgtC"/>
    <property type="match status" value="1"/>
</dbReference>
<dbReference type="EMBL" id="CP001810">
    <property type="protein sequence ID" value="ADL34780.1"/>
    <property type="molecule type" value="Genomic_DNA"/>
</dbReference>
<proteinExistence type="inferred from homology"/>
<evidence type="ECO:0000313" key="10">
    <source>
        <dbReference type="Proteomes" id="UP000001299"/>
    </source>
</evidence>
<dbReference type="AlphaFoldDB" id="E0RYT5"/>
<protein>
    <submittedName>
        <fullName evidence="9">MgtC family protein</fullName>
    </submittedName>
</protein>
<evidence type="ECO:0000256" key="4">
    <source>
        <dbReference type="ARBA" id="ARBA00022692"/>
    </source>
</evidence>
<dbReference type="PRINTS" id="PR01837">
    <property type="entry name" value="MGTCSAPBPROT"/>
</dbReference>
<comment type="similarity">
    <text evidence="2">Belongs to the MgtC/SapB family.</text>
</comment>
<evidence type="ECO:0000256" key="7">
    <source>
        <dbReference type="SAM" id="Phobius"/>
    </source>
</evidence>
<dbReference type="eggNOG" id="COG1285">
    <property type="taxonomic scope" value="Bacteria"/>
</dbReference>
<comment type="subcellular location">
    <subcellularLocation>
        <location evidence="1">Cell membrane</location>
        <topology evidence="1">Multi-pass membrane protein</topology>
    </subcellularLocation>
</comment>
<gene>
    <name evidence="9" type="ordered locus">bpr_I2046</name>
</gene>
<dbReference type="KEGG" id="bpb:bpr_I2046"/>
<name>E0RYT5_BUTPB</name>
<feature type="domain" description="MgtC/SapB/SrpB/YhiD N-terminal" evidence="8">
    <location>
        <begin position="22"/>
        <end position="147"/>
    </location>
</feature>
<feature type="transmembrane region" description="Helical" evidence="7">
    <location>
        <begin position="78"/>
        <end position="97"/>
    </location>
</feature>
<evidence type="ECO:0000259" key="8">
    <source>
        <dbReference type="Pfam" id="PF02308"/>
    </source>
</evidence>
<keyword evidence="6 7" id="KW-0472">Membrane</keyword>
<keyword evidence="5 7" id="KW-1133">Transmembrane helix</keyword>
<evidence type="ECO:0000256" key="5">
    <source>
        <dbReference type="ARBA" id="ARBA00022989"/>
    </source>
</evidence>